<evidence type="ECO:0000256" key="7">
    <source>
        <dbReference type="RuleBase" id="RU361183"/>
    </source>
</evidence>
<dbReference type="Pfam" id="PF01400">
    <property type="entry name" value="Astacin"/>
    <property type="match status" value="1"/>
</dbReference>
<dbReference type="EMBL" id="CAIIXF020000009">
    <property type="protein sequence ID" value="CAH1794910.1"/>
    <property type="molecule type" value="Genomic_DNA"/>
</dbReference>
<dbReference type="SMART" id="SM00235">
    <property type="entry name" value="ZnMc"/>
    <property type="match status" value="1"/>
</dbReference>
<evidence type="ECO:0000256" key="3">
    <source>
        <dbReference type="ARBA" id="ARBA00022801"/>
    </source>
</evidence>
<protein>
    <recommendedName>
        <fullName evidence="7">Metalloendopeptidase</fullName>
        <ecNumber evidence="7">3.4.24.-</ecNumber>
    </recommendedName>
</protein>
<dbReference type="Gene3D" id="3.40.390.10">
    <property type="entry name" value="Collagenase (Catalytic Domain)"/>
    <property type="match status" value="1"/>
</dbReference>
<organism evidence="8 9">
    <name type="scientific">Owenia fusiformis</name>
    <name type="common">Polychaete worm</name>
    <dbReference type="NCBI Taxonomy" id="6347"/>
    <lineage>
        <taxon>Eukaryota</taxon>
        <taxon>Metazoa</taxon>
        <taxon>Spiralia</taxon>
        <taxon>Lophotrochozoa</taxon>
        <taxon>Annelida</taxon>
        <taxon>Polychaeta</taxon>
        <taxon>Sedentaria</taxon>
        <taxon>Canalipalpata</taxon>
        <taxon>Sabellida</taxon>
        <taxon>Oweniida</taxon>
        <taxon>Oweniidae</taxon>
        <taxon>Owenia</taxon>
    </lineage>
</organism>
<keyword evidence="5 6" id="KW-0482">Metalloprotease</keyword>
<comment type="cofactor">
    <cofactor evidence="6 7">
        <name>Zn(2+)</name>
        <dbReference type="ChEBI" id="CHEBI:29105"/>
    </cofactor>
    <text evidence="6 7">Binds 1 zinc ion per subunit.</text>
</comment>
<dbReference type="PROSITE" id="PS51257">
    <property type="entry name" value="PROKAR_LIPOPROTEIN"/>
    <property type="match status" value="1"/>
</dbReference>
<dbReference type="InterPro" id="IPR024079">
    <property type="entry name" value="MetalloPept_cat_dom_sf"/>
</dbReference>
<reference evidence="8" key="1">
    <citation type="submission" date="2022-03" db="EMBL/GenBank/DDBJ databases">
        <authorList>
            <person name="Martin C."/>
        </authorList>
    </citation>
    <scope>NUCLEOTIDE SEQUENCE</scope>
</reference>
<proteinExistence type="predicted"/>
<comment type="caution">
    <text evidence="8">The sequence shown here is derived from an EMBL/GenBank/DDBJ whole genome shotgun (WGS) entry which is preliminary data.</text>
</comment>
<dbReference type="PROSITE" id="PS51864">
    <property type="entry name" value="ASTACIN"/>
    <property type="match status" value="1"/>
</dbReference>
<evidence type="ECO:0000256" key="6">
    <source>
        <dbReference type="PROSITE-ProRule" id="PRU01211"/>
    </source>
</evidence>
<keyword evidence="3 6" id="KW-0378">Hydrolase</keyword>
<dbReference type="Proteomes" id="UP000749559">
    <property type="component" value="Unassembled WGS sequence"/>
</dbReference>
<feature type="active site" evidence="6">
    <location>
        <position position="194"/>
    </location>
</feature>
<feature type="binding site" evidence="6">
    <location>
        <position position="203"/>
    </location>
    <ligand>
        <name>Zn(2+)</name>
        <dbReference type="ChEBI" id="CHEBI:29105"/>
        <note>catalytic</note>
    </ligand>
</feature>
<dbReference type="InterPro" id="IPR006026">
    <property type="entry name" value="Peptidase_Metallo"/>
</dbReference>
<dbReference type="PRINTS" id="PR00480">
    <property type="entry name" value="ASTACIN"/>
</dbReference>
<sequence>MRCVQTTVVILILACDSVFGRVIGTTRRKDRNNTKKQAENMESGEEGEYMEKYSNKVSIEAEQGQFEGDIIRPPKQTENKKFRNVLHKYFWNSFTWDNGVIPYILDKKYSSLERKHILDAMTLIERRSKNCVRFKEYSSEMEIFFGGHWFGYLYVNRLFDTCLTQYVGFYRIGRQELYLGARCFRKKYGIPAHELMHVLGFWHEHNRRDRDYYVRINRNNIKRSKQAQYDKEYESVIQNLTPYDYYSIMHYGVETNAIYRGLQTITVLDKNIDINRIGQRSYLTDSDAFEIRCMYGCATCTAL</sequence>
<dbReference type="GO" id="GO:0004222">
    <property type="term" value="F:metalloendopeptidase activity"/>
    <property type="evidence" value="ECO:0007669"/>
    <property type="project" value="UniProtKB-UniRule"/>
</dbReference>
<keyword evidence="9" id="KW-1185">Reference proteome</keyword>
<evidence type="ECO:0000256" key="5">
    <source>
        <dbReference type="ARBA" id="ARBA00023049"/>
    </source>
</evidence>
<feature type="signal peptide" evidence="7">
    <location>
        <begin position="1"/>
        <end position="20"/>
    </location>
</feature>
<keyword evidence="7" id="KW-0732">Signal</keyword>
<gene>
    <name evidence="8" type="ORF">OFUS_LOCUS19526</name>
</gene>
<feature type="binding site" evidence="6">
    <location>
        <position position="193"/>
    </location>
    <ligand>
        <name>Zn(2+)</name>
        <dbReference type="ChEBI" id="CHEBI:29105"/>
        <note>catalytic</note>
    </ligand>
</feature>
<comment type="caution">
    <text evidence="6">Lacks conserved residue(s) required for the propagation of feature annotation.</text>
</comment>
<dbReference type="InterPro" id="IPR001506">
    <property type="entry name" value="Peptidase_M12A"/>
</dbReference>
<feature type="binding site" evidence="6">
    <location>
        <position position="197"/>
    </location>
    <ligand>
        <name>Zn(2+)</name>
        <dbReference type="ChEBI" id="CHEBI:29105"/>
        <note>catalytic</note>
    </ligand>
</feature>
<keyword evidence="4 6" id="KW-0862">Zinc</keyword>
<dbReference type="SUPFAM" id="SSF55486">
    <property type="entry name" value="Metalloproteases ('zincins'), catalytic domain"/>
    <property type="match status" value="1"/>
</dbReference>
<dbReference type="GO" id="GO:0008270">
    <property type="term" value="F:zinc ion binding"/>
    <property type="evidence" value="ECO:0007669"/>
    <property type="project" value="UniProtKB-UniRule"/>
</dbReference>
<keyword evidence="1 6" id="KW-0645">Protease</keyword>
<evidence type="ECO:0000256" key="4">
    <source>
        <dbReference type="ARBA" id="ARBA00022833"/>
    </source>
</evidence>
<evidence type="ECO:0000313" key="8">
    <source>
        <dbReference type="EMBL" id="CAH1794910.1"/>
    </source>
</evidence>
<evidence type="ECO:0000256" key="1">
    <source>
        <dbReference type="ARBA" id="ARBA00022670"/>
    </source>
</evidence>
<name>A0A8J1U724_OWEFU</name>
<evidence type="ECO:0000313" key="9">
    <source>
        <dbReference type="Proteomes" id="UP000749559"/>
    </source>
</evidence>
<accession>A0A8J1U724</accession>
<dbReference type="PANTHER" id="PTHR10127:SF780">
    <property type="entry name" value="METALLOENDOPEPTIDASE"/>
    <property type="match status" value="1"/>
</dbReference>
<feature type="chain" id="PRO_5042621087" description="Metalloendopeptidase" evidence="7">
    <location>
        <begin position="21"/>
        <end position="303"/>
    </location>
</feature>
<dbReference type="AlphaFoldDB" id="A0A8J1U724"/>
<dbReference type="GO" id="GO:0006508">
    <property type="term" value="P:proteolysis"/>
    <property type="evidence" value="ECO:0007669"/>
    <property type="project" value="UniProtKB-KW"/>
</dbReference>
<keyword evidence="2 6" id="KW-0479">Metal-binding</keyword>
<dbReference type="OrthoDB" id="291007at2759"/>
<dbReference type="PANTHER" id="PTHR10127">
    <property type="entry name" value="DISCOIDIN, CUB, EGF, LAMININ , AND ZINC METALLOPROTEASE DOMAIN CONTAINING"/>
    <property type="match status" value="1"/>
</dbReference>
<evidence type="ECO:0000256" key="2">
    <source>
        <dbReference type="ARBA" id="ARBA00022723"/>
    </source>
</evidence>
<dbReference type="EC" id="3.4.24.-" evidence="7"/>